<dbReference type="Pfam" id="PF00681">
    <property type="entry name" value="Plectin"/>
    <property type="match status" value="1"/>
</dbReference>
<keyword evidence="2" id="KW-1185">Reference proteome</keyword>
<proteinExistence type="predicted"/>
<dbReference type="SUPFAM" id="SSF75399">
    <property type="entry name" value="Plakin repeat"/>
    <property type="match status" value="1"/>
</dbReference>
<accession>A0A4C2A6C1</accession>
<dbReference type="InterPro" id="IPR001101">
    <property type="entry name" value="Plectin_repeat"/>
</dbReference>
<evidence type="ECO:0000313" key="1">
    <source>
        <dbReference type="EMBL" id="GBP94699.1"/>
    </source>
</evidence>
<evidence type="ECO:0000313" key="2">
    <source>
        <dbReference type="Proteomes" id="UP000299102"/>
    </source>
</evidence>
<protein>
    <recommendedName>
        <fullName evidence="3">Dystonin</fullName>
    </recommendedName>
</protein>
<dbReference type="AlphaFoldDB" id="A0A4C2A6C1"/>
<gene>
    <name evidence="1" type="ORF">EVAR_66940_1</name>
</gene>
<dbReference type="Gene3D" id="3.90.1290.10">
    <property type="entry name" value="Plakin repeat"/>
    <property type="match status" value="2"/>
</dbReference>
<organism evidence="1 2">
    <name type="scientific">Eumeta variegata</name>
    <name type="common">Bagworm moth</name>
    <name type="synonym">Eumeta japonica</name>
    <dbReference type="NCBI Taxonomy" id="151549"/>
    <lineage>
        <taxon>Eukaryota</taxon>
        <taxon>Metazoa</taxon>
        <taxon>Ecdysozoa</taxon>
        <taxon>Arthropoda</taxon>
        <taxon>Hexapoda</taxon>
        <taxon>Insecta</taxon>
        <taxon>Pterygota</taxon>
        <taxon>Neoptera</taxon>
        <taxon>Endopterygota</taxon>
        <taxon>Lepidoptera</taxon>
        <taxon>Glossata</taxon>
        <taxon>Ditrysia</taxon>
        <taxon>Tineoidea</taxon>
        <taxon>Psychidae</taxon>
        <taxon>Oiketicinae</taxon>
        <taxon>Eumeta</taxon>
    </lineage>
</organism>
<dbReference type="Proteomes" id="UP000299102">
    <property type="component" value="Unassembled WGS sequence"/>
</dbReference>
<dbReference type="STRING" id="151549.A0A4C2A6C1"/>
<sequence>MHDVLNFTEAVRQGFIDEDRQLFQDPKTDSFGNYTNKNDDVQTMRSAINENKIILEPVPVTKTTAREHCVLRISKINNLPEIVEISAPMSSVDSSLNFVEVSTLQRELTSPEPLQIAPGAIYDPSTALVIFTHNGQTENIFDAARHGLIDENLIRIVDPNSKLLVSISEAIANGTYDPQNSCIKTEDGGKPVDILTAIQKGIIHVSGAPLSQLQDIKNNRFVTDPHTGEQIPIEVAYERGIVSRDQLNRVKSFESDTSEDKVEYCKK</sequence>
<comment type="caution">
    <text evidence="1">The sequence shown here is derived from an EMBL/GenBank/DDBJ whole genome shotgun (WGS) entry which is preliminary data.</text>
</comment>
<dbReference type="GO" id="GO:0005856">
    <property type="term" value="C:cytoskeleton"/>
    <property type="evidence" value="ECO:0007669"/>
    <property type="project" value="InterPro"/>
</dbReference>
<dbReference type="InterPro" id="IPR035915">
    <property type="entry name" value="Plakin_repeat_sf"/>
</dbReference>
<evidence type="ECO:0008006" key="3">
    <source>
        <dbReference type="Google" id="ProtNLM"/>
    </source>
</evidence>
<name>A0A4C2A6C1_EUMVA</name>
<dbReference type="EMBL" id="BGZK01002536">
    <property type="protein sequence ID" value="GBP94699.1"/>
    <property type="molecule type" value="Genomic_DNA"/>
</dbReference>
<dbReference type="OrthoDB" id="7401532at2759"/>
<reference evidence="1 2" key="1">
    <citation type="journal article" date="2019" name="Commun. Biol.">
        <title>The bagworm genome reveals a unique fibroin gene that provides high tensile strength.</title>
        <authorList>
            <person name="Kono N."/>
            <person name="Nakamura H."/>
            <person name="Ohtoshi R."/>
            <person name="Tomita M."/>
            <person name="Numata K."/>
            <person name="Arakawa K."/>
        </authorList>
    </citation>
    <scope>NUCLEOTIDE SEQUENCE [LARGE SCALE GENOMIC DNA]</scope>
</reference>